<dbReference type="InterPro" id="IPR015422">
    <property type="entry name" value="PyrdxlP-dep_Trfase_small"/>
</dbReference>
<dbReference type="OrthoDB" id="7042322at2759"/>
<keyword evidence="2" id="KW-1185">Reference proteome</keyword>
<comment type="caution">
    <text evidence="1">The sequence shown here is derived from an EMBL/GenBank/DDBJ whole genome shotgun (WGS) entry which is preliminary data.</text>
</comment>
<gene>
    <name evidence="1" type="ORF">TSOC_002104</name>
</gene>
<accession>A0A2J8AEY4</accession>
<dbReference type="AlphaFoldDB" id="A0A2J8AEY4"/>
<dbReference type="GO" id="GO:0008483">
    <property type="term" value="F:transaminase activity"/>
    <property type="evidence" value="ECO:0007669"/>
    <property type="project" value="UniProtKB-KW"/>
</dbReference>
<dbReference type="Gene3D" id="3.90.1150.10">
    <property type="entry name" value="Aspartate Aminotransferase, domain 1"/>
    <property type="match status" value="1"/>
</dbReference>
<reference evidence="1 2" key="1">
    <citation type="journal article" date="2017" name="Mol. Biol. Evol.">
        <title>The 4-celled Tetrabaena socialis nuclear genome reveals the essential components for genetic control of cell number at the origin of multicellularity in the volvocine lineage.</title>
        <authorList>
            <person name="Featherston J."/>
            <person name="Arakaki Y."/>
            <person name="Hanschen E.R."/>
            <person name="Ferris P.J."/>
            <person name="Michod R.E."/>
            <person name="Olson B.J.S.C."/>
            <person name="Nozaki H."/>
            <person name="Durand P.M."/>
        </authorList>
    </citation>
    <scope>NUCLEOTIDE SEQUENCE [LARGE SCALE GENOMIC DNA]</scope>
    <source>
        <strain evidence="1 2">NIES-571</strain>
    </source>
</reference>
<dbReference type="EMBL" id="PGGS01000038">
    <property type="protein sequence ID" value="PNH11085.1"/>
    <property type="molecule type" value="Genomic_DNA"/>
</dbReference>
<evidence type="ECO:0000313" key="1">
    <source>
        <dbReference type="EMBL" id="PNH11085.1"/>
    </source>
</evidence>
<dbReference type="Proteomes" id="UP000236333">
    <property type="component" value="Unassembled WGS sequence"/>
</dbReference>
<name>A0A2J8AEY4_9CHLO</name>
<evidence type="ECO:0000313" key="2">
    <source>
        <dbReference type="Proteomes" id="UP000236333"/>
    </source>
</evidence>
<protein>
    <submittedName>
        <fullName evidence="1">LL-diaminopimelate aminotransferase, chloroplastic</fullName>
    </submittedName>
</protein>
<sequence>MNMAMRPAGCAAPARSACRRHGRAVVVKAVAAPEKTGTVNVQRNENFGKLRAGYLFPEIARRRKAHQDAHPDAK</sequence>
<proteinExistence type="predicted"/>
<feature type="non-terminal residue" evidence="1">
    <location>
        <position position="74"/>
    </location>
</feature>
<organism evidence="1 2">
    <name type="scientific">Tetrabaena socialis</name>
    <dbReference type="NCBI Taxonomy" id="47790"/>
    <lineage>
        <taxon>Eukaryota</taxon>
        <taxon>Viridiplantae</taxon>
        <taxon>Chlorophyta</taxon>
        <taxon>core chlorophytes</taxon>
        <taxon>Chlorophyceae</taxon>
        <taxon>CS clade</taxon>
        <taxon>Chlamydomonadales</taxon>
        <taxon>Tetrabaenaceae</taxon>
        <taxon>Tetrabaena</taxon>
    </lineage>
</organism>
<keyword evidence="1" id="KW-0032">Aminotransferase</keyword>
<keyword evidence="1" id="KW-0808">Transferase</keyword>